<feature type="compositionally biased region" description="Basic and acidic residues" evidence="1">
    <location>
        <begin position="97"/>
        <end position="109"/>
    </location>
</feature>
<feature type="transmembrane region" description="Helical" evidence="2">
    <location>
        <begin position="43"/>
        <end position="66"/>
    </location>
</feature>
<dbReference type="GO" id="GO:0016853">
    <property type="term" value="F:isomerase activity"/>
    <property type="evidence" value="ECO:0007669"/>
    <property type="project" value="UniProtKB-KW"/>
</dbReference>
<protein>
    <submittedName>
        <fullName evidence="3">Disulfide isomerase-like 5-2</fullName>
    </submittedName>
</protein>
<comment type="caution">
    <text evidence="3">The sequence shown here is derived from an EMBL/GenBank/DDBJ whole genome shotgun (WGS) entry which is preliminary data.</text>
</comment>
<keyword evidence="3" id="KW-0413">Isomerase</keyword>
<gene>
    <name evidence="3" type="ORF">FRX31_015691</name>
</gene>
<evidence type="ECO:0000256" key="1">
    <source>
        <dbReference type="SAM" id="MobiDB-lite"/>
    </source>
</evidence>
<keyword evidence="4" id="KW-1185">Reference proteome</keyword>
<evidence type="ECO:0000313" key="4">
    <source>
        <dbReference type="Proteomes" id="UP000554482"/>
    </source>
</evidence>
<feature type="region of interest" description="Disordered" evidence="1">
    <location>
        <begin position="74"/>
        <end position="109"/>
    </location>
</feature>
<evidence type="ECO:0000256" key="2">
    <source>
        <dbReference type="SAM" id="Phobius"/>
    </source>
</evidence>
<organism evidence="3 4">
    <name type="scientific">Thalictrum thalictroides</name>
    <name type="common">Rue-anemone</name>
    <name type="synonym">Anemone thalictroides</name>
    <dbReference type="NCBI Taxonomy" id="46969"/>
    <lineage>
        <taxon>Eukaryota</taxon>
        <taxon>Viridiplantae</taxon>
        <taxon>Streptophyta</taxon>
        <taxon>Embryophyta</taxon>
        <taxon>Tracheophyta</taxon>
        <taxon>Spermatophyta</taxon>
        <taxon>Magnoliopsida</taxon>
        <taxon>Ranunculales</taxon>
        <taxon>Ranunculaceae</taxon>
        <taxon>Thalictroideae</taxon>
        <taxon>Thalictrum</taxon>
    </lineage>
</organism>
<sequence length="109" mass="12576">MKVIGSENLEEEDQGSQITRFIDGYRSGRTEKKRISGPSFMGFLNSLIGVRTVYIIVFLVAVFMLIRNITNSEEYDVSQRKQRLSHDEESDTVPENEDGHSYRPEDKED</sequence>
<name>A0A7J6WF36_THATH</name>
<dbReference type="OrthoDB" id="74910at2759"/>
<dbReference type="Proteomes" id="UP000554482">
    <property type="component" value="Unassembled WGS sequence"/>
</dbReference>
<keyword evidence="2" id="KW-0472">Membrane</keyword>
<keyword evidence="2" id="KW-1133">Transmembrane helix</keyword>
<dbReference type="EMBL" id="JABWDY010018347">
    <property type="protein sequence ID" value="KAF5194722.1"/>
    <property type="molecule type" value="Genomic_DNA"/>
</dbReference>
<accession>A0A7J6WF36</accession>
<reference evidence="3 4" key="1">
    <citation type="submission" date="2020-06" db="EMBL/GenBank/DDBJ databases">
        <title>Transcriptomic and genomic resources for Thalictrum thalictroides and T. hernandezii: Facilitating candidate gene discovery in an emerging model plant lineage.</title>
        <authorList>
            <person name="Arias T."/>
            <person name="Riano-Pachon D.M."/>
            <person name="Di Stilio V.S."/>
        </authorList>
    </citation>
    <scope>NUCLEOTIDE SEQUENCE [LARGE SCALE GENOMIC DNA]</scope>
    <source>
        <strain evidence="4">cv. WT478/WT964</strain>
        <tissue evidence="3">Leaves</tissue>
    </source>
</reference>
<proteinExistence type="predicted"/>
<keyword evidence="2" id="KW-0812">Transmembrane</keyword>
<dbReference type="AlphaFoldDB" id="A0A7J6WF36"/>
<evidence type="ECO:0000313" key="3">
    <source>
        <dbReference type="EMBL" id="KAF5194722.1"/>
    </source>
</evidence>